<comment type="caution">
    <text evidence="2">The sequence shown here is derived from an EMBL/GenBank/DDBJ whole genome shotgun (WGS) entry which is preliminary data.</text>
</comment>
<dbReference type="InterPro" id="IPR032466">
    <property type="entry name" value="Metal_Hydrolase"/>
</dbReference>
<dbReference type="GO" id="GO:0016812">
    <property type="term" value="F:hydrolase activity, acting on carbon-nitrogen (but not peptide) bonds, in cyclic amides"/>
    <property type="evidence" value="ECO:0007669"/>
    <property type="project" value="TreeGrafter"/>
</dbReference>
<dbReference type="AlphaFoldDB" id="X1HC17"/>
<dbReference type="FunFam" id="3.20.20.140:FF:000174">
    <property type="entry name" value="Dihydropyrimidinase-related protein 2"/>
    <property type="match status" value="1"/>
</dbReference>
<name>X1HC17_9ZZZZ</name>
<accession>X1HC17</accession>
<dbReference type="InterPro" id="IPR050378">
    <property type="entry name" value="Metallo-dep_Hydrolases_sf"/>
</dbReference>
<organism evidence="2">
    <name type="scientific">marine sediment metagenome</name>
    <dbReference type="NCBI Taxonomy" id="412755"/>
    <lineage>
        <taxon>unclassified sequences</taxon>
        <taxon>metagenomes</taxon>
        <taxon>ecological metagenomes</taxon>
    </lineage>
</organism>
<proteinExistence type="inferred from homology"/>
<protein>
    <submittedName>
        <fullName evidence="2">Uncharacterized protein</fullName>
    </submittedName>
</protein>
<evidence type="ECO:0000256" key="1">
    <source>
        <dbReference type="ARBA" id="ARBA00008829"/>
    </source>
</evidence>
<feature type="non-terminal residue" evidence="2">
    <location>
        <position position="284"/>
    </location>
</feature>
<dbReference type="GO" id="GO:0005829">
    <property type="term" value="C:cytosol"/>
    <property type="evidence" value="ECO:0007669"/>
    <property type="project" value="TreeGrafter"/>
</dbReference>
<comment type="similarity">
    <text evidence="1">Belongs to the metallo-dependent hydrolases superfamily. Hydantoinase/dihydropyrimidinase family.</text>
</comment>
<feature type="non-terminal residue" evidence="2">
    <location>
        <position position="1"/>
    </location>
</feature>
<sequence length="284" mass="32404">GVTTFIDYAEQQKGHSIIEAFINRLEEAKGNTAIDYSFHQSVCSLYHNIKENLKELKNGGVSSLKLFTTYKEDGSMLDKENWLELLKMSRDLKLLVTVHAEDDEMIDQIKIKYKDKEKLPPCFHPLLRPPEVEYAAIKEIGDMAKLLDMPIYIAHLSSKKGYRALKEIKENGGKIFAETTPHYLLLTEDLLKKGDAQKYFMTPPLREKEDNIALWRAIENNDIDVIDTDHCSYTIKQKLSSSNCLNILAGIPGSETLLPLIYTKGVKENHFDIKKMVNLLSTNP</sequence>
<dbReference type="PANTHER" id="PTHR11647">
    <property type="entry name" value="HYDRANTOINASE/DIHYDROPYRIMIDINASE FAMILY MEMBER"/>
    <property type="match status" value="1"/>
</dbReference>
<reference evidence="2" key="1">
    <citation type="journal article" date="2014" name="Front. Microbiol.">
        <title>High frequency of phylogenetically diverse reductive dehalogenase-homologous genes in deep subseafloor sedimentary metagenomes.</title>
        <authorList>
            <person name="Kawai M."/>
            <person name="Futagami T."/>
            <person name="Toyoda A."/>
            <person name="Takaki Y."/>
            <person name="Nishi S."/>
            <person name="Hori S."/>
            <person name="Arai W."/>
            <person name="Tsubouchi T."/>
            <person name="Morono Y."/>
            <person name="Uchiyama I."/>
            <person name="Ito T."/>
            <person name="Fujiyama A."/>
            <person name="Inagaki F."/>
            <person name="Takami H."/>
        </authorList>
    </citation>
    <scope>NUCLEOTIDE SEQUENCE</scope>
    <source>
        <strain evidence="2">Expedition CK06-06</strain>
    </source>
</reference>
<dbReference type="Gene3D" id="3.20.20.140">
    <property type="entry name" value="Metal-dependent hydrolases"/>
    <property type="match status" value="1"/>
</dbReference>
<evidence type="ECO:0000313" key="2">
    <source>
        <dbReference type="EMBL" id="GAH54595.1"/>
    </source>
</evidence>
<dbReference type="EMBL" id="BARU01020917">
    <property type="protein sequence ID" value="GAH54595.1"/>
    <property type="molecule type" value="Genomic_DNA"/>
</dbReference>
<dbReference type="PANTHER" id="PTHR11647:SF1">
    <property type="entry name" value="COLLAPSIN RESPONSE MEDIATOR PROTEIN"/>
    <property type="match status" value="1"/>
</dbReference>
<gene>
    <name evidence="2" type="ORF">S03H2_34296</name>
</gene>
<dbReference type="SUPFAM" id="SSF51556">
    <property type="entry name" value="Metallo-dependent hydrolases"/>
    <property type="match status" value="1"/>
</dbReference>